<organism evidence="2 3">
    <name type="scientific">Salix dunnii</name>
    <dbReference type="NCBI Taxonomy" id="1413687"/>
    <lineage>
        <taxon>Eukaryota</taxon>
        <taxon>Viridiplantae</taxon>
        <taxon>Streptophyta</taxon>
        <taxon>Embryophyta</taxon>
        <taxon>Tracheophyta</taxon>
        <taxon>Spermatophyta</taxon>
        <taxon>Magnoliopsida</taxon>
        <taxon>eudicotyledons</taxon>
        <taxon>Gunneridae</taxon>
        <taxon>Pentapetalae</taxon>
        <taxon>rosids</taxon>
        <taxon>fabids</taxon>
        <taxon>Malpighiales</taxon>
        <taxon>Salicaceae</taxon>
        <taxon>Saliceae</taxon>
        <taxon>Salix</taxon>
    </lineage>
</organism>
<feature type="coiled-coil region" evidence="1">
    <location>
        <begin position="439"/>
        <end position="525"/>
    </location>
</feature>
<protein>
    <submittedName>
        <fullName evidence="2">Uncharacterized protein</fullName>
    </submittedName>
</protein>
<reference evidence="2 3" key="1">
    <citation type="submission" date="2020-10" db="EMBL/GenBank/DDBJ databases">
        <title>Plant Genome Project.</title>
        <authorList>
            <person name="Zhang R.-G."/>
        </authorList>
    </citation>
    <scope>NUCLEOTIDE SEQUENCE [LARGE SCALE GENOMIC DNA]</scope>
    <source>
        <strain evidence="2">FAFU-HL-1</strain>
        <tissue evidence="2">Leaf</tissue>
    </source>
</reference>
<accession>A0A835MK88</accession>
<comment type="caution">
    <text evidence="2">The sequence shown here is derived from an EMBL/GenBank/DDBJ whole genome shotgun (WGS) entry which is preliminary data.</text>
</comment>
<dbReference type="InterPro" id="IPR040262">
    <property type="entry name" value="At4g38062-like"/>
</dbReference>
<keyword evidence="1" id="KW-0175">Coiled coil</keyword>
<dbReference type="PANTHER" id="PTHR45287:SF4">
    <property type="entry name" value="OS03G0691500 PROTEIN"/>
    <property type="match status" value="1"/>
</dbReference>
<sequence length="1038" mass="121870">MEWICEELDEAKAEIEKLKADLRCKAGFSDNLKKAHGEQLIRTQEACSKIEKQAQELNAKEEEISTVKRMCEDLQCSLNEKESIIRRLSTANDKLKVDCGEKYKKWEEEKRGLMSALDESNEKSIDQEQKIRVFMDEMERYKGLLSASEKKCLEVEKNDKSSREMRERDSMLLKLEEESGKVENQLKWKKEQFNHLEEAHEKLGYQFRESKKEWEMERSTLIDEICSLQTRLDSQTRMSEDLEKRFKMCNEALAHEESRRKYLEVEVSEFKARFENVFTEFQDAKSQLECLATQRDIEIAALRHSLVTKETFYKEIEYKAGKLEQDNQELQGSLKELQEAGIREVGNSSSLAKMQNKIKSLEQMHRNCSANLKAKESEWSSHMEKLTRELDNYWSALESKETVVKELGMELENCHSVIMQLKLQNEEASTMLLVLKSGITEAQLNIRNVESEVRLHEKERGEDVSLLMRQLETKNIALAKALTDCEEERQKVACLLKRVECLDLVEEQRLLMQKELERCKELLEESSRCQLCFKKQALQTESYLKDKLTAVCDALDVANSELAKEHQTVVSLSRRAKSLGLIEENWLLMQKELEKCKEVHEESSWRQSCLEEQVFQIENELKRKYREVCDKLDIASLELVEHREKVECLSRRVELFDPVEEQQLLMKKELERYKEMVGESFRKQLLIEMKALDVETDLKEKLREVCDALDTAKAELAKGNKNTASLSRRVQSLDLIEEQHLLMQRELKKCKEMLDKEPRRQHSLEKQAFQKENDLKEKLIEVSDELHRSDFAAKICEGHAVEFELWIWKSIAHRLKDDLEERQLLRKDMEASLLSQAEVEHTIMQEKDGLAHMLQVRDGKIDNLQQQIEFFGKKLKTRESMATSAMETVMSFESEKEGFLRTMKKNDKLLDDLQKAVGWLEQESLRRELEGVMLTHIEAERKFDHEKEHVNQLLKEKDQRIDDLLQLVKSMEQKSNGSLTSFSMELAEKQAEIHLLHEAWKKIASAEILTQLEIEEKKMVIMELEDDIFLIRKKLQLQ</sequence>
<evidence type="ECO:0000313" key="3">
    <source>
        <dbReference type="Proteomes" id="UP000657918"/>
    </source>
</evidence>
<proteinExistence type="predicted"/>
<dbReference type="Proteomes" id="UP000657918">
    <property type="component" value="Chromosome 16"/>
</dbReference>
<name>A0A835MK88_9ROSI</name>
<dbReference type="OrthoDB" id="685795at2759"/>
<gene>
    <name evidence="2" type="ORF">SADUNF_Sadunf16G0278700</name>
</gene>
<feature type="coiled-coil region" evidence="1">
    <location>
        <begin position="313"/>
        <end position="378"/>
    </location>
</feature>
<keyword evidence="3" id="KW-1185">Reference proteome</keyword>
<dbReference type="PANTHER" id="PTHR45287">
    <property type="entry name" value="OS03G0691500 PROTEIN"/>
    <property type="match status" value="1"/>
</dbReference>
<dbReference type="AlphaFoldDB" id="A0A835MK88"/>
<feature type="coiled-coil region" evidence="1">
    <location>
        <begin position="1"/>
        <end position="77"/>
    </location>
</feature>
<dbReference type="EMBL" id="JADGMS010000016">
    <property type="protein sequence ID" value="KAF9666919.1"/>
    <property type="molecule type" value="Genomic_DNA"/>
</dbReference>
<evidence type="ECO:0000313" key="2">
    <source>
        <dbReference type="EMBL" id="KAF9666919.1"/>
    </source>
</evidence>
<evidence type="ECO:0000256" key="1">
    <source>
        <dbReference type="SAM" id="Coils"/>
    </source>
</evidence>